<evidence type="ECO:0000313" key="3">
    <source>
        <dbReference type="Proteomes" id="UP000298663"/>
    </source>
</evidence>
<proteinExistence type="predicted"/>
<feature type="signal peptide" evidence="1">
    <location>
        <begin position="1"/>
        <end position="23"/>
    </location>
</feature>
<reference evidence="2 3" key="1">
    <citation type="journal article" date="2015" name="Genome Biol.">
        <title>Comparative genomics of Steinernema reveals deeply conserved gene regulatory networks.</title>
        <authorList>
            <person name="Dillman A.R."/>
            <person name="Macchietto M."/>
            <person name="Porter C.F."/>
            <person name="Rogers A."/>
            <person name="Williams B."/>
            <person name="Antoshechkin I."/>
            <person name="Lee M.M."/>
            <person name="Goodwin Z."/>
            <person name="Lu X."/>
            <person name="Lewis E.E."/>
            <person name="Goodrich-Blair H."/>
            <person name="Stock S.P."/>
            <person name="Adams B.J."/>
            <person name="Sternberg P.W."/>
            <person name="Mortazavi A."/>
        </authorList>
    </citation>
    <scope>NUCLEOTIDE SEQUENCE [LARGE SCALE GENOMIC DNA]</scope>
    <source>
        <strain evidence="2 3">ALL</strain>
    </source>
</reference>
<dbReference type="EMBL" id="AZBU02000007">
    <property type="protein sequence ID" value="TKR70080.1"/>
    <property type="molecule type" value="Genomic_DNA"/>
</dbReference>
<keyword evidence="1" id="KW-0732">Signal</keyword>
<feature type="chain" id="PRO_5020744687" evidence="1">
    <location>
        <begin position="24"/>
        <end position="85"/>
    </location>
</feature>
<dbReference type="AlphaFoldDB" id="A0A4U5MKW8"/>
<evidence type="ECO:0000256" key="1">
    <source>
        <dbReference type="SAM" id="SignalP"/>
    </source>
</evidence>
<comment type="caution">
    <text evidence="2">The sequence shown here is derived from an EMBL/GenBank/DDBJ whole genome shotgun (WGS) entry which is preliminary data.</text>
</comment>
<sequence length="85" mass="9829">MSTFSRVFFITIAFLAIFALAQSLAIRSVKDAGLWVRLLFKKSNSKPEFQREECKTICLDWYYCMANFPDASWCTDRLQGCDCPL</sequence>
<name>A0A4U5MKW8_STECR</name>
<dbReference type="Proteomes" id="UP000298663">
    <property type="component" value="Unassembled WGS sequence"/>
</dbReference>
<evidence type="ECO:0000313" key="2">
    <source>
        <dbReference type="EMBL" id="TKR70080.1"/>
    </source>
</evidence>
<accession>A0A4U5MKW8</accession>
<gene>
    <name evidence="2" type="ORF">L596_022148</name>
</gene>
<organism evidence="2 3">
    <name type="scientific">Steinernema carpocapsae</name>
    <name type="common">Entomopathogenic nematode</name>
    <dbReference type="NCBI Taxonomy" id="34508"/>
    <lineage>
        <taxon>Eukaryota</taxon>
        <taxon>Metazoa</taxon>
        <taxon>Ecdysozoa</taxon>
        <taxon>Nematoda</taxon>
        <taxon>Chromadorea</taxon>
        <taxon>Rhabditida</taxon>
        <taxon>Tylenchina</taxon>
        <taxon>Panagrolaimomorpha</taxon>
        <taxon>Strongyloidoidea</taxon>
        <taxon>Steinernematidae</taxon>
        <taxon>Steinernema</taxon>
    </lineage>
</organism>
<reference evidence="2 3" key="2">
    <citation type="journal article" date="2019" name="G3 (Bethesda)">
        <title>Hybrid Assembly of the Genome of the Entomopathogenic Nematode Steinernema carpocapsae Identifies the X-Chromosome.</title>
        <authorList>
            <person name="Serra L."/>
            <person name="Macchietto M."/>
            <person name="Macias-Munoz A."/>
            <person name="McGill C.J."/>
            <person name="Rodriguez I.M."/>
            <person name="Rodriguez B."/>
            <person name="Murad R."/>
            <person name="Mortazavi A."/>
        </authorList>
    </citation>
    <scope>NUCLEOTIDE SEQUENCE [LARGE SCALE GENOMIC DNA]</scope>
    <source>
        <strain evidence="2 3">ALL</strain>
    </source>
</reference>
<protein>
    <submittedName>
        <fullName evidence="2">Uncharacterized protein</fullName>
    </submittedName>
</protein>
<keyword evidence="3" id="KW-1185">Reference proteome</keyword>